<dbReference type="Pfam" id="PF01585">
    <property type="entry name" value="G-patch"/>
    <property type="match status" value="1"/>
</dbReference>
<accession>A0A371E692</accession>
<dbReference type="PANTHER" id="PTHR32108">
    <property type="entry name" value="DNA-DIRECTED RNA POLYMERASE SUBUNIT ALPHA"/>
    <property type="match status" value="1"/>
</dbReference>
<dbReference type="PROSITE" id="PS50174">
    <property type="entry name" value="G_PATCH"/>
    <property type="match status" value="1"/>
</dbReference>
<evidence type="ECO:0000259" key="1">
    <source>
        <dbReference type="PROSITE" id="PS50174"/>
    </source>
</evidence>
<dbReference type="STRING" id="157652.A0A371E692"/>
<dbReference type="EMBL" id="QJKJ01016096">
    <property type="protein sequence ID" value="RDX61513.1"/>
    <property type="molecule type" value="Genomic_DNA"/>
</dbReference>
<evidence type="ECO:0000313" key="3">
    <source>
        <dbReference type="Proteomes" id="UP000257109"/>
    </source>
</evidence>
<organism evidence="2 3">
    <name type="scientific">Mucuna pruriens</name>
    <name type="common">Velvet bean</name>
    <name type="synonym">Dolichos pruriens</name>
    <dbReference type="NCBI Taxonomy" id="157652"/>
    <lineage>
        <taxon>Eukaryota</taxon>
        <taxon>Viridiplantae</taxon>
        <taxon>Streptophyta</taxon>
        <taxon>Embryophyta</taxon>
        <taxon>Tracheophyta</taxon>
        <taxon>Spermatophyta</taxon>
        <taxon>Magnoliopsida</taxon>
        <taxon>eudicotyledons</taxon>
        <taxon>Gunneridae</taxon>
        <taxon>Pentapetalae</taxon>
        <taxon>rosids</taxon>
        <taxon>fabids</taxon>
        <taxon>Fabales</taxon>
        <taxon>Fabaceae</taxon>
        <taxon>Papilionoideae</taxon>
        <taxon>50 kb inversion clade</taxon>
        <taxon>NPAAA clade</taxon>
        <taxon>indigoferoid/millettioid clade</taxon>
        <taxon>Phaseoleae</taxon>
        <taxon>Mucuna</taxon>
    </lineage>
</organism>
<comment type="caution">
    <text evidence="2">The sequence shown here is derived from an EMBL/GenBank/DDBJ whole genome shotgun (WGS) entry which is preliminary data.</text>
</comment>
<feature type="domain" description="G-patch" evidence="1">
    <location>
        <begin position="92"/>
        <end position="140"/>
    </location>
</feature>
<dbReference type="AlphaFoldDB" id="A0A371E692"/>
<dbReference type="InterPro" id="IPR000467">
    <property type="entry name" value="G_patch_dom"/>
</dbReference>
<gene>
    <name evidence="2" type="ORF">CR513_60247</name>
</gene>
<protein>
    <recommendedName>
        <fullName evidence="1">G-patch domain-containing protein</fullName>
    </recommendedName>
</protein>
<keyword evidence="3" id="KW-1185">Reference proteome</keyword>
<reference evidence="2" key="1">
    <citation type="submission" date="2018-05" db="EMBL/GenBank/DDBJ databases">
        <title>Draft genome of Mucuna pruriens seed.</title>
        <authorList>
            <person name="Nnadi N.E."/>
            <person name="Vos R."/>
            <person name="Hasami M.H."/>
            <person name="Devisetty U.K."/>
            <person name="Aguiy J.C."/>
        </authorList>
    </citation>
    <scope>NUCLEOTIDE SEQUENCE [LARGE SCALE GENOMIC DNA]</scope>
    <source>
        <strain evidence="2">JCA_2017</strain>
    </source>
</reference>
<dbReference type="PANTHER" id="PTHR32108:SF9">
    <property type="entry name" value="REVERSE TRANSCRIPTASE RNASE H-LIKE DOMAIN-CONTAINING PROTEIN"/>
    <property type="match status" value="1"/>
</dbReference>
<name>A0A371E692_MUCPR</name>
<dbReference type="Proteomes" id="UP000257109">
    <property type="component" value="Unassembled WGS sequence"/>
</dbReference>
<feature type="non-terminal residue" evidence="2">
    <location>
        <position position="1"/>
    </location>
</feature>
<sequence length="210" mass="23475">MDIRPAYSCLLGKPWIHAIGAVPSSLYQKVIFIADQQLISVIGEKELMINTPLLAKYVEGDKEELETSFQTLEIVGTTSAEVEEGGSKLSKAAIMAAKVLISNGFHHGKGLGKDLDGIVEPVALQENPIMFRLGYTEDAKERRPRRKMPGMAGIRPDLYRYFISWGIITLDQTAMIEDQLLELKEWVIPTSQELDNWTTEALPKLVSQKM</sequence>
<proteinExistence type="predicted"/>
<dbReference type="GO" id="GO:0003676">
    <property type="term" value="F:nucleic acid binding"/>
    <property type="evidence" value="ECO:0007669"/>
    <property type="project" value="InterPro"/>
</dbReference>
<dbReference type="OrthoDB" id="1095202at2759"/>
<evidence type="ECO:0000313" key="2">
    <source>
        <dbReference type="EMBL" id="RDX61513.1"/>
    </source>
</evidence>